<protein>
    <submittedName>
        <fullName evidence="1">HSP20-like chaperone</fullName>
    </submittedName>
</protein>
<keyword evidence="2" id="KW-1185">Reference proteome</keyword>
<proteinExistence type="predicted"/>
<gene>
    <name evidence="1" type="ORF">V1525DRAFT_392316</name>
</gene>
<sequence length="219" mass="23802">MPALYSYTPVWSVVDALADDLANRAYHKRELQKRRRQKDEPVSFAPLVDIYDLESAYVIQASLAGAAASAITVDYDAKTATVIIKGEIKRTSVAGVLGEPATKALKVGERQIGKFERQVKLPDSIKVQQDSITAKYSNGVLEIEVPKASEPQRRSIVIQVDDDDVPVDDNRAADQQSAATTTSSETTPAGTRQPTIEVEESPEDSDIGSVKSFDSEMSS</sequence>
<organism evidence="1 2">
    <name type="scientific">Lipomyces kononenkoae</name>
    <name type="common">Yeast</name>
    <dbReference type="NCBI Taxonomy" id="34357"/>
    <lineage>
        <taxon>Eukaryota</taxon>
        <taxon>Fungi</taxon>
        <taxon>Dikarya</taxon>
        <taxon>Ascomycota</taxon>
        <taxon>Saccharomycotina</taxon>
        <taxon>Lipomycetes</taxon>
        <taxon>Lipomycetales</taxon>
        <taxon>Lipomycetaceae</taxon>
        <taxon>Lipomyces</taxon>
    </lineage>
</organism>
<evidence type="ECO:0000313" key="2">
    <source>
        <dbReference type="Proteomes" id="UP001433508"/>
    </source>
</evidence>
<dbReference type="EMBL" id="MU971335">
    <property type="protein sequence ID" value="KAK9241166.1"/>
    <property type="molecule type" value="Genomic_DNA"/>
</dbReference>
<accession>A0ACC3TBV3</accession>
<evidence type="ECO:0000313" key="1">
    <source>
        <dbReference type="EMBL" id="KAK9241166.1"/>
    </source>
</evidence>
<name>A0ACC3TBV3_LIPKO</name>
<dbReference type="Proteomes" id="UP001433508">
    <property type="component" value="Unassembled WGS sequence"/>
</dbReference>
<comment type="caution">
    <text evidence="1">The sequence shown here is derived from an EMBL/GenBank/DDBJ whole genome shotgun (WGS) entry which is preliminary data.</text>
</comment>
<reference evidence="2" key="1">
    <citation type="journal article" date="2024" name="Front. Bioeng. Biotechnol.">
        <title>Genome-scale model development and genomic sequencing of the oleaginous clade Lipomyces.</title>
        <authorList>
            <person name="Czajka J.J."/>
            <person name="Han Y."/>
            <person name="Kim J."/>
            <person name="Mondo S.J."/>
            <person name="Hofstad B.A."/>
            <person name="Robles A."/>
            <person name="Haridas S."/>
            <person name="Riley R."/>
            <person name="LaButti K."/>
            <person name="Pangilinan J."/>
            <person name="Andreopoulos W."/>
            <person name="Lipzen A."/>
            <person name="Yan J."/>
            <person name="Wang M."/>
            <person name="Ng V."/>
            <person name="Grigoriev I.V."/>
            <person name="Spatafora J.W."/>
            <person name="Magnuson J.K."/>
            <person name="Baker S.E."/>
            <person name="Pomraning K.R."/>
        </authorList>
    </citation>
    <scope>NUCLEOTIDE SEQUENCE [LARGE SCALE GENOMIC DNA]</scope>
    <source>
        <strain evidence="2">CBS 7786</strain>
    </source>
</reference>